<evidence type="ECO:0000313" key="1">
    <source>
        <dbReference type="EMBL" id="MBC1459012.1"/>
    </source>
</evidence>
<sequence length="49" mass="5561">MQIATLDEKTRSFSFQDIAADIPNHDTTINIVGYNSQYKAVTKMEVNIQ</sequence>
<comment type="caution">
    <text evidence="1">The sequence shown here is derived from an EMBL/GenBank/DDBJ whole genome shotgun (WGS) entry which is preliminary data.</text>
</comment>
<proteinExistence type="predicted"/>
<name>A0A841Z1J6_9LIST</name>
<dbReference type="Proteomes" id="UP000569903">
    <property type="component" value="Unassembled WGS sequence"/>
</dbReference>
<organism evidence="1 2">
    <name type="scientific">Listeria newyorkensis</name>
    <dbReference type="NCBI Taxonomy" id="1497681"/>
    <lineage>
        <taxon>Bacteria</taxon>
        <taxon>Bacillati</taxon>
        <taxon>Bacillota</taxon>
        <taxon>Bacilli</taxon>
        <taxon>Bacillales</taxon>
        <taxon>Listeriaceae</taxon>
        <taxon>Listeria</taxon>
    </lineage>
</organism>
<dbReference type="AlphaFoldDB" id="A0A841Z1J6"/>
<dbReference type="EMBL" id="JAARQN010000018">
    <property type="protein sequence ID" value="MBC1459012.1"/>
    <property type="molecule type" value="Genomic_DNA"/>
</dbReference>
<evidence type="ECO:0000313" key="2">
    <source>
        <dbReference type="Proteomes" id="UP000569903"/>
    </source>
</evidence>
<dbReference type="RefSeq" id="WP_185390169.1">
    <property type="nucleotide sequence ID" value="NZ_JAARQN010000018.1"/>
</dbReference>
<gene>
    <name evidence="1" type="ORF">HB850_14725</name>
</gene>
<accession>A0A841Z1J6</accession>
<protein>
    <submittedName>
        <fullName evidence="1">Uncharacterized protein</fullName>
    </submittedName>
</protein>
<reference evidence="1 2" key="1">
    <citation type="submission" date="2020-03" db="EMBL/GenBank/DDBJ databases">
        <title>Soil Listeria distribution.</title>
        <authorList>
            <person name="Liao J."/>
            <person name="Wiedmann M."/>
        </authorList>
    </citation>
    <scope>NUCLEOTIDE SEQUENCE [LARGE SCALE GENOMIC DNA]</scope>
    <source>
        <strain evidence="1 2">FSL L7-1614</strain>
    </source>
</reference>